<evidence type="ECO:0000256" key="1">
    <source>
        <dbReference type="ARBA" id="ARBA00004162"/>
    </source>
</evidence>
<dbReference type="GO" id="GO:0048367">
    <property type="term" value="P:shoot system development"/>
    <property type="evidence" value="ECO:0007669"/>
    <property type="project" value="UniProtKB-ARBA"/>
</dbReference>
<dbReference type="AlphaFoldDB" id="A0A2P5FHJ6"/>
<evidence type="ECO:0000313" key="8">
    <source>
        <dbReference type="EMBL" id="PON97270.1"/>
    </source>
</evidence>
<protein>
    <submittedName>
        <fullName evidence="8">DEVIL-like protein</fullName>
    </submittedName>
</protein>
<evidence type="ECO:0000256" key="7">
    <source>
        <dbReference type="ARBA" id="ARBA00024340"/>
    </source>
</evidence>
<reference evidence="9" key="1">
    <citation type="submission" date="2016-06" db="EMBL/GenBank/DDBJ databases">
        <title>Parallel loss of symbiosis genes in relatives of nitrogen-fixing non-legume Parasponia.</title>
        <authorList>
            <person name="Van Velzen R."/>
            <person name="Holmer R."/>
            <person name="Bu F."/>
            <person name="Rutten L."/>
            <person name="Van Zeijl A."/>
            <person name="Liu W."/>
            <person name="Santuari L."/>
            <person name="Cao Q."/>
            <person name="Sharma T."/>
            <person name="Shen D."/>
            <person name="Roswanjaya Y."/>
            <person name="Wardhani T."/>
            <person name="Kalhor M.S."/>
            <person name="Jansen J."/>
            <person name="Van den Hoogen J."/>
            <person name="Gungor B."/>
            <person name="Hartog M."/>
            <person name="Hontelez J."/>
            <person name="Verver J."/>
            <person name="Yang W.-C."/>
            <person name="Schijlen E."/>
            <person name="Repin R."/>
            <person name="Schilthuizen M."/>
            <person name="Schranz E."/>
            <person name="Heidstra R."/>
            <person name="Miyata K."/>
            <person name="Fedorova E."/>
            <person name="Kohlen W."/>
            <person name="Bisseling T."/>
            <person name="Smit S."/>
            <person name="Geurts R."/>
        </authorList>
    </citation>
    <scope>NUCLEOTIDE SEQUENCE [LARGE SCALE GENOMIC DNA]</scope>
    <source>
        <strain evidence="9">cv. RG33-2</strain>
    </source>
</reference>
<name>A0A2P5FHJ6_TREOI</name>
<sequence>MGCLPSPPQKRCKVQAPGGSVLKEKRARLYIIRRCLVMLICWRDEKEK</sequence>
<comment type="similarity">
    <text evidence="7">Belongs to the DVL/RTFL small polypeptides family.</text>
</comment>
<evidence type="ECO:0000256" key="2">
    <source>
        <dbReference type="ARBA" id="ARBA00022473"/>
    </source>
</evidence>
<evidence type="ECO:0000256" key="6">
    <source>
        <dbReference type="ARBA" id="ARBA00023136"/>
    </source>
</evidence>
<keyword evidence="6" id="KW-0472">Membrane</keyword>
<accession>A0A2P5FHJ6</accession>
<keyword evidence="2" id="KW-0217">Developmental protein</keyword>
<dbReference type="InterPro" id="IPR012552">
    <property type="entry name" value="DVL"/>
</dbReference>
<comment type="subcellular location">
    <subcellularLocation>
        <location evidence="1">Cell membrane</location>
        <topology evidence="1">Single-pass membrane protein</topology>
    </subcellularLocation>
</comment>
<dbReference type="InParanoid" id="A0A2P5FHJ6"/>
<dbReference type="GO" id="GO:0008285">
    <property type="term" value="P:negative regulation of cell population proliferation"/>
    <property type="evidence" value="ECO:0007669"/>
    <property type="project" value="InterPro"/>
</dbReference>
<dbReference type="Pfam" id="PF08137">
    <property type="entry name" value="DVL"/>
    <property type="match status" value="1"/>
</dbReference>
<proteinExistence type="inferred from homology"/>
<dbReference type="InterPro" id="IPR051525">
    <property type="entry name" value="DVL_RTFL_regulatory"/>
</dbReference>
<dbReference type="Proteomes" id="UP000237000">
    <property type="component" value="Unassembled WGS sequence"/>
</dbReference>
<gene>
    <name evidence="8" type="primary">TorDVL4</name>
    <name evidence="8" type="ORF">TorRG33x02_070260</name>
</gene>
<evidence type="ECO:0000256" key="5">
    <source>
        <dbReference type="ARBA" id="ARBA00022989"/>
    </source>
</evidence>
<evidence type="ECO:0000256" key="4">
    <source>
        <dbReference type="ARBA" id="ARBA00022692"/>
    </source>
</evidence>
<keyword evidence="9" id="KW-1185">Reference proteome</keyword>
<evidence type="ECO:0000313" key="9">
    <source>
        <dbReference type="Proteomes" id="UP000237000"/>
    </source>
</evidence>
<keyword evidence="5" id="KW-1133">Transmembrane helix</keyword>
<dbReference type="PANTHER" id="PTHR33102">
    <property type="entry name" value="DVL19-RELATED-RELATED"/>
    <property type="match status" value="1"/>
</dbReference>
<keyword evidence="3" id="KW-1003">Cell membrane</keyword>
<dbReference type="OrthoDB" id="1057178at2759"/>
<dbReference type="EMBL" id="JXTC01000033">
    <property type="protein sequence ID" value="PON97270.1"/>
    <property type="molecule type" value="Genomic_DNA"/>
</dbReference>
<comment type="caution">
    <text evidence="8">The sequence shown here is derived from an EMBL/GenBank/DDBJ whole genome shotgun (WGS) entry which is preliminary data.</text>
</comment>
<dbReference type="GO" id="GO:0005886">
    <property type="term" value="C:plasma membrane"/>
    <property type="evidence" value="ECO:0007669"/>
    <property type="project" value="UniProtKB-SubCell"/>
</dbReference>
<evidence type="ECO:0000256" key="3">
    <source>
        <dbReference type="ARBA" id="ARBA00022475"/>
    </source>
</evidence>
<organism evidence="8 9">
    <name type="scientific">Trema orientale</name>
    <name type="common">Charcoal tree</name>
    <name type="synonym">Celtis orientalis</name>
    <dbReference type="NCBI Taxonomy" id="63057"/>
    <lineage>
        <taxon>Eukaryota</taxon>
        <taxon>Viridiplantae</taxon>
        <taxon>Streptophyta</taxon>
        <taxon>Embryophyta</taxon>
        <taxon>Tracheophyta</taxon>
        <taxon>Spermatophyta</taxon>
        <taxon>Magnoliopsida</taxon>
        <taxon>eudicotyledons</taxon>
        <taxon>Gunneridae</taxon>
        <taxon>Pentapetalae</taxon>
        <taxon>rosids</taxon>
        <taxon>fabids</taxon>
        <taxon>Rosales</taxon>
        <taxon>Cannabaceae</taxon>
        <taxon>Trema</taxon>
    </lineage>
</organism>
<keyword evidence="4" id="KW-0812">Transmembrane</keyword>